<reference evidence="1 2" key="1">
    <citation type="journal article" date="2013" name="Genome Biol.">
        <title>The genome sequence of the most widely cultivated cacao type and its use to identify candidate genes regulating pod color.</title>
        <authorList>
            <person name="Motamayor J.C."/>
            <person name="Mockaitis K."/>
            <person name="Schmutz J."/>
            <person name="Haiminen N."/>
            <person name="Iii D.L."/>
            <person name="Cornejo O."/>
            <person name="Findley S.D."/>
            <person name="Zheng P."/>
            <person name="Utro F."/>
            <person name="Royaert S."/>
            <person name="Saski C."/>
            <person name="Jenkins J."/>
            <person name="Podicheti R."/>
            <person name="Zhao M."/>
            <person name="Scheffler B.E."/>
            <person name="Stack J.C."/>
            <person name="Feltus F.A."/>
            <person name="Mustiga G.M."/>
            <person name="Amores F."/>
            <person name="Phillips W."/>
            <person name="Marelli J.P."/>
            <person name="May G.D."/>
            <person name="Shapiro H."/>
            <person name="Ma J."/>
            <person name="Bustamante C.D."/>
            <person name="Schnell R.J."/>
            <person name="Main D."/>
            <person name="Gilbert D."/>
            <person name="Parida L."/>
            <person name="Kuhn D.N."/>
        </authorList>
    </citation>
    <scope>NUCLEOTIDE SEQUENCE [LARGE SCALE GENOMIC DNA]</scope>
    <source>
        <strain evidence="2">cv. Matina 1-6</strain>
    </source>
</reference>
<dbReference type="EMBL" id="CM001885">
    <property type="protein sequence ID" value="EOY11929.1"/>
    <property type="molecule type" value="Genomic_DNA"/>
</dbReference>
<dbReference type="Gramene" id="EOY11929">
    <property type="protein sequence ID" value="EOY11929"/>
    <property type="gene ID" value="TCM_030578"/>
</dbReference>
<gene>
    <name evidence="1" type="ORF">TCM_030578</name>
</gene>
<dbReference type="HOGENOM" id="CLU_3128142_0_0_1"/>
<name>A0A061FBR2_THECC</name>
<accession>A0A061FBR2</accession>
<dbReference type="AlphaFoldDB" id="A0A061FBR2"/>
<proteinExistence type="predicted"/>
<evidence type="ECO:0000313" key="1">
    <source>
        <dbReference type="EMBL" id="EOY11929.1"/>
    </source>
</evidence>
<evidence type="ECO:0000313" key="2">
    <source>
        <dbReference type="Proteomes" id="UP000026915"/>
    </source>
</evidence>
<organism evidence="1 2">
    <name type="scientific">Theobroma cacao</name>
    <name type="common">Cacao</name>
    <name type="synonym">Cocoa</name>
    <dbReference type="NCBI Taxonomy" id="3641"/>
    <lineage>
        <taxon>Eukaryota</taxon>
        <taxon>Viridiplantae</taxon>
        <taxon>Streptophyta</taxon>
        <taxon>Embryophyta</taxon>
        <taxon>Tracheophyta</taxon>
        <taxon>Spermatophyta</taxon>
        <taxon>Magnoliopsida</taxon>
        <taxon>eudicotyledons</taxon>
        <taxon>Gunneridae</taxon>
        <taxon>Pentapetalae</taxon>
        <taxon>rosids</taxon>
        <taxon>malvids</taxon>
        <taxon>Malvales</taxon>
        <taxon>Malvaceae</taxon>
        <taxon>Byttnerioideae</taxon>
        <taxon>Theobroma</taxon>
    </lineage>
</organism>
<keyword evidence="2" id="KW-1185">Reference proteome</keyword>
<protein>
    <submittedName>
        <fullName evidence="1">Uncharacterized protein</fullName>
    </submittedName>
</protein>
<dbReference type="InParanoid" id="A0A061FBR2"/>
<dbReference type="Proteomes" id="UP000026915">
    <property type="component" value="Chromosome 7"/>
</dbReference>
<sequence>MSKLKTIGFVALVAFRIKGGWLRWVVISNSSIKMPSGQERLDSSRRIEDT</sequence>